<organism evidence="2 3">
    <name type="scientific">Vibrio neptunius</name>
    <dbReference type="NCBI Taxonomy" id="170651"/>
    <lineage>
        <taxon>Bacteria</taxon>
        <taxon>Pseudomonadati</taxon>
        <taxon>Pseudomonadota</taxon>
        <taxon>Gammaproteobacteria</taxon>
        <taxon>Vibrionales</taxon>
        <taxon>Vibrionaceae</taxon>
        <taxon>Vibrio</taxon>
    </lineage>
</organism>
<reference evidence="2 3" key="1">
    <citation type="submission" date="2021-02" db="EMBL/GenBank/DDBJ databases">
        <title>Draft Genome Sequences of 5 Vibrio neptunius Strains Isolated From of Bivalve Hatcheries.</title>
        <authorList>
            <person name="Galvis F."/>
            <person name="Barja J.L."/>
            <person name="Lemos M.L."/>
            <person name="Balado M."/>
        </authorList>
    </citation>
    <scope>NUCLEOTIDE SEQUENCE [LARGE SCALE GENOMIC DNA]</scope>
    <source>
        <strain evidence="2 3">PP-145.98</strain>
    </source>
</reference>
<evidence type="ECO:0000313" key="2">
    <source>
        <dbReference type="EMBL" id="MBN3578385.1"/>
    </source>
</evidence>
<sequence>MKKMLFGTLICVSLGAHAVSDVWTSAKVDMVFAGYPDESVSFIPIGGAENPANCNEPKVYAIPSPYDSKAALSVLLAAKMADKPVYFSVRGDICHTIQQTDAKGITVPVIQRIAVK</sequence>
<protein>
    <submittedName>
        <fullName evidence="2">Uncharacterized protein</fullName>
    </submittedName>
</protein>
<keyword evidence="3" id="KW-1185">Reference proteome</keyword>
<accession>A0ABS3A307</accession>
<keyword evidence="1" id="KW-0732">Signal</keyword>
<name>A0ABS3A307_9VIBR</name>
<dbReference type="RefSeq" id="WP_206370064.1">
    <property type="nucleotide sequence ID" value="NZ_CAWPTM010000051.1"/>
</dbReference>
<evidence type="ECO:0000256" key="1">
    <source>
        <dbReference type="SAM" id="SignalP"/>
    </source>
</evidence>
<evidence type="ECO:0000313" key="3">
    <source>
        <dbReference type="Proteomes" id="UP000779070"/>
    </source>
</evidence>
<dbReference type="EMBL" id="JAFHLB010000014">
    <property type="protein sequence ID" value="MBN3578385.1"/>
    <property type="molecule type" value="Genomic_DNA"/>
</dbReference>
<feature type="chain" id="PRO_5046346115" evidence="1">
    <location>
        <begin position="19"/>
        <end position="116"/>
    </location>
</feature>
<gene>
    <name evidence="2" type="ORF">JYA62_12010</name>
</gene>
<proteinExistence type="predicted"/>
<dbReference type="Proteomes" id="UP000779070">
    <property type="component" value="Unassembled WGS sequence"/>
</dbReference>
<feature type="signal peptide" evidence="1">
    <location>
        <begin position="1"/>
        <end position="18"/>
    </location>
</feature>
<comment type="caution">
    <text evidence="2">The sequence shown here is derived from an EMBL/GenBank/DDBJ whole genome shotgun (WGS) entry which is preliminary data.</text>
</comment>